<name>A0ABS9Z6G7_9HYPH</name>
<dbReference type="PRINTS" id="PR00420">
    <property type="entry name" value="RNGMNOXGNASE"/>
</dbReference>
<dbReference type="EC" id="1.13.12.3" evidence="3"/>
<evidence type="ECO:0000259" key="7">
    <source>
        <dbReference type="Pfam" id="PF01593"/>
    </source>
</evidence>
<dbReference type="EMBL" id="JAIVFP010000001">
    <property type="protein sequence ID" value="MCI4682681.1"/>
    <property type="molecule type" value="Genomic_DNA"/>
</dbReference>
<evidence type="ECO:0000313" key="8">
    <source>
        <dbReference type="EMBL" id="MCI4682681.1"/>
    </source>
</evidence>
<keyword evidence="5" id="KW-0073">Auxin biosynthesis</keyword>
<proteinExistence type="inferred from homology"/>
<evidence type="ECO:0000256" key="5">
    <source>
        <dbReference type="ARBA" id="ARBA00023070"/>
    </source>
</evidence>
<dbReference type="InterPro" id="IPR002937">
    <property type="entry name" value="Amino_oxidase"/>
</dbReference>
<dbReference type="InterPro" id="IPR050281">
    <property type="entry name" value="Flavin_monoamine_oxidase"/>
</dbReference>
<comment type="similarity">
    <text evidence="2">Belongs to the tryptophan 2-monooxygenase family.</text>
</comment>
<evidence type="ECO:0000256" key="4">
    <source>
        <dbReference type="ARBA" id="ARBA00017871"/>
    </source>
</evidence>
<comment type="pathway">
    <text evidence="1">Plant hormone metabolism; auxin biosynthesis.</text>
</comment>
<feature type="domain" description="Amine oxidase" evidence="7">
    <location>
        <begin position="15"/>
        <end position="83"/>
    </location>
</feature>
<evidence type="ECO:0000256" key="1">
    <source>
        <dbReference type="ARBA" id="ARBA00004814"/>
    </source>
</evidence>
<gene>
    <name evidence="8" type="ORF">K2U94_07865</name>
</gene>
<sequence>MMDEIDVAIIGAGAAGIAAARRLAWSPLSSIVLEASPRRGGRARTERHAAFPLDLGCEWLHSADRNPLARLAEAAGVALDRRPAPWHGQYADLGFSASEQAAASEAFANWSQKLRANPPASDCAADALAPEGAWNAFIRANVSYISGMAPERISAADYATYEIASTGENWRAPSGYGALIAGAAPPGADIRLSTPVRSIGLGAPGVTLATPRGDLRARAVIITVSTAVLASGALVMPAELEPWRVAASLLPLGRNEKVFLEIVGRSPFAPETHVFGDPRDAAMGSYLIQPHGLNFIECFLGGVGAALLAEEGPQAGFVRAADQLAGLFGADVRKRLLPLAATGWSAERYIGGAYSCAMPRHAAARQALARPFDNRIFFAGEAAHERDFTTAHGAYATGVRAAEDVLSALAV</sequence>
<dbReference type="PANTHER" id="PTHR10742:SF410">
    <property type="entry name" value="LYSINE-SPECIFIC HISTONE DEMETHYLASE 2"/>
    <property type="match status" value="1"/>
</dbReference>
<dbReference type="Proteomes" id="UP001139104">
    <property type="component" value="Unassembled WGS sequence"/>
</dbReference>
<dbReference type="Gene3D" id="3.50.50.60">
    <property type="entry name" value="FAD/NAD(P)-binding domain"/>
    <property type="match status" value="1"/>
</dbReference>
<feature type="domain" description="Amine oxidase" evidence="7">
    <location>
        <begin position="106"/>
        <end position="406"/>
    </location>
</feature>
<evidence type="ECO:0000256" key="2">
    <source>
        <dbReference type="ARBA" id="ARBA00005833"/>
    </source>
</evidence>
<dbReference type="InterPro" id="IPR036188">
    <property type="entry name" value="FAD/NAD-bd_sf"/>
</dbReference>
<keyword evidence="9" id="KW-1185">Reference proteome</keyword>
<accession>A0ABS9Z6G7</accession>
<dbReference type="RefSeq" id="WP_243066678.1">
    <property type="nucleotide sequence ID" value="NZ_JAIVFK010000004.1"/>
</dbReference>
<comment type="caution">
    <text evidence="8">The sequence shown here is derived from an EMBL/GenBank/DDBJ whole genome shotgun (WGS) entry which is preliminary data.</text>
</comment>
<dbReference type="SUPFAM" id="SSF51905">
    <property type="entry name" value="FAD/NAD(P)-binding domain"/>
    <property type="match status" value="1"/>
</dbReference>
<reference evidence="8" key="1">
    <citation type="journal article" date="2022" name="ISME J.">
        <title>Identification of active gaseous-alkane degraders at natural gas seeps.</title>
        <authorList>
            <person name="Farhan Ul Haque M."/>
            <person name="Hernandez M."/>
            <person name="Crombie A.T."/>
            <person name="Murrell J.C."/>
        </authorList>
    </citation>
    <scope>NUCLEOTIDE SEQUENCE</scope>
    <source>
        <strain evidence="8">PC2</strain>
    </source>
</reference>
<comment type="catalytic activity">
    <reaction evidence="6">
        <text>L-tryptophan + O2 = indole-3-acetamide + CO2 + H2O</text>
        <dbReference type="Rhea" id="RHEA:16165"/>
        <dbReference type="ChEBI" id="CHEBI:15377"/>
        <dbReference type="ChEBI" id="CHEBI:15379"/>
        <dbReference type="ChEBI" id="CHEBI:16031"/>
        <dbReference type="ChEBI" id="CHEBI:16526"/>
        <dbReference type="ChEBI" id="CHEBI:57912"/>
        <dbReference type="EC" id="1.13.12.3"/>
    </reaction>
</comment>
<organism evidence="8 9">
    <name type="scientific">Candidatus Rhodoblastus alkanivorans</name>
    <dbReference type="NCBI Taxonomy" id="2954117"/>
    <lineage>
        <taxon>Bacteria</taxon>
        <taxon>Pseudomonadati</taxon>
        <taxon>Pseudomonadota</taxon>
        <taxon>Alphaproteobacteria</taxon>
        <taxon>Hyphomicrobiales</taxon>
        <taxon>Rhodoblastaceae</taxon>
        <taxon>Rhodoblastus</taxon>
    </lineage>
</organism>
<evidence type="ECO:0000256" key="3">
    <source>
        <dbReference type="ARBA" id="ARBA00012535"/>
    </source>
</evidence>
<evidence type="ECO:0000313" key="9">
    <source>
        <dbReference type="Proteomes" id="UP001139104"/>
    </source>
</evidence>
<evidence type="ECO:0000256" key="6">
    <source>
        <dbReference type="ARBA" id="ARBA00047321"/>
    </source>
</evidence>
<dbReference type="SUPFAM" id="SSF54373">
    <property type="entry name" value="FAD-linked reductases, C-terminal domain"/>
    <property type="match status" value="1"/>
</dbReference>
<dbReference type="Pfam" id="PF01593">
    <property type="entry name" value="Amino_oxidase"/>
    <property type="match status" value="2"/>
</dbReference>
<dbReference type="PANTHER" id="PTHR10742">
    <property type="entry name" value="FLAVIN MONOAMINE OXIDASE"/>
    <property type="match status" value="1"/>
</dbReference>
<protein>
    <recommendedName>
        <fullName evidence="4">Tryptophan 2-monooxygenase</fullName>
        <ecNumber evidence="3">1.13.12.3</ecNumber>
    </recommendedName>
</protein>